<dbReference type="Pfam" id="PF01809">
    <property type="entry name" value="YidD"/>
    <property type="match status" value="1"/>
</dbReference>
<evidence type="ECO:0000313" key="3">
    <source>
        <dbReference type="EMBL" id="ERK04475.1"/>
    </source>
</evidence>
<dbReference type="EMBL" id="AUZJ01000013">
    <property type="protein sequence ID" value="ERF61340.1"/>
    <property type="molecule type" value="Genomic_DNA"/>
</dbReference>
<dbReference type="OrthoDB" id="9801753at2"/>
<comment type="subcellular location">
    <subcellularLocation>
        <location evidence="1">Cell membrane</location>
        <topology evidence="1">Peripheral membrane protein</topology>
        <orientation evidence="1">Cytoplasmic side</orientation>
    </subcellularLocation>
</comment>
<dbReference type="Proteomes" id="UP000016646">
    <property type="component" value="Unassembled WGS sequence"/>
</dbReference>
<evidence type="ECO:0000313" key="5">
    <source>
        <dbReference type="Proteomes" id="UP000016646"/>
    </source>
</evidence>
<keyword evidence="1" id="KW-0472">Membrane</keyword>
<proteinExistence type="inferred from homology"/>
<dbReference type="RefSeq" id="WP_021329642.1">
    <property type="nucleotide sequence ID" value="NZ_AUZJ01000013.1"/>
</dbReference>
<sequence>MKQFLTRIFCLCIRAYQICISPLFPSCCRYTPTCSQYAIEAIKKYGPSKGLFFAIKRIVRCHPFHAGGYDPVP</sequence>
<comment type="similarity">
    <text evidence="1">Belongs to the UPF0161 family.</text>
</comment>
<keyword evidence="5" id="KW-1185">Reference proteome</keyword>
<keyword evidence="1" id="KW-1003">Cell membrane</keyword>
<reference evidence="4 5" key="1">
    <citation type="submission" date="2013-08" db="EMBL/GenBank/DDBJ databases">
        <authorList>
            <person name="Durkin A.S."/>
            <person name="Haft D.R."/>
            <person name="McCorrison J."/>
            <person name="Torralba M."/>
            <person name="Gillis M."/>
            <person name="Haft D.H."/>
            <person name="Methe B."/>
            <person name="Sutton G."/>
            <person name="Nelson K.E."/>
        </authorList>
    </citation>
    <scope>NUCLEOTIDE SEQUENCE [LARGE SCALE GENOMIC DNA]</scope>
    <source>
        <strain evidence="3 5">ATCC 35536</strain>
        <strain evidence="2 4">VPI DR56BR1116</strain>
    </source>
</reference>
<dbReference type="InterPro" id="IPR002696">
    <property type="entry name" value="Membr_insert_effic_factor_YidD"/>
</dbReference>
<dbReference type="EMBL" id="AVQI01000020">
    <property type="protein sequence ID" value="ERK04475.1"/>
    <property type="molecule type" value="Genomic_DNA"/>
</dbReference>
<accession>U2MS33</accession>
<dbReference type="eggNOG" id="COG0759">
    <property type="taxonomic scope" value="Bacteria"/>
</dbReference>
<dbReference type="PANTHER" id="PTHR33383:SF1">
    <property type="entry name" value="MEMBRANE PROTEIN INSERTION EFFICIENCY FACTOR-RELATED"/>
    <property type="match status" value="1"/>
</dbReference>
<evidence type="ECO:0000313" key="4">
    <source>
        <dbReference type="Proteomes" id="UP000016412"/>
    </source>
</evidence>
<dbReference type="AlphaFoldDB" id="U2MS33"/>
<dbReference type="GO" id="GO:0005886">
    <property type="term" value="C:plasma membrane"/>
    <property type="evidence" value="ECO:0007669"/>
    <property type="project" value="UniProtKB-SubCell"/>
</dbReference>
<dbReference type="PATRIC" id="fig|1125725.3.peg.648"/>
<dbReference type="Proteomes" id="UP000016412">
    <property type="component" value="Unassembled WGS sequence"/>
</dbReference>
<dbReference type="STRING" id="1125725.HMPREF1325_2200"/>
<dbReference type="PANTHER" id="PTHR33383">
    <property type="entry name" value="MEMBRANE PROTEIN INSERTION EFFICIENCY FACTOR-RELATED"/>
    <property type="match status" value="1"/>
</dbReference>
<dbReference type="SMART" id="SM01234">
    <property type="entry name" value="Haemolytic"/>
    <property type="match status" value="1"/>
</dbReference>
<dbReference type="NCBIfam" id="TIGR00278">
    <property type="entry name" value="membrane protein insertion efficiency factor YidD"/>
    <property type="match status" value="1"/>
</dbReference>
<protein>
    <recommendedName>
        <fullName evidence="1">Putative membrane protein insertion efficiency factor</fullName>
    </recommendedName>
</protein>
<organism evidence="2 4">
    <name type="scientific">Treponema socranskii subsp. socranskii VPI DR56BR1116 = ATCC 35536</name>
    <dbReference type="NCBI Taxonomy" id="1125725"/>
    <lineage>
        <taxon>Bacteria</taxon>
        <taxon>Pseudomonadati</taxon>
        <taxon>Spirochaetota</taxon>
        <taxon>Spirochaetia</taxon>
        <taxon>Spirochaetales</taxon>
        <taxon>Treponemataceae</taxon>
        <taxon>Treponema</taxon>
    </lineage>
</organism>
<evidence type="ECO:0000313" key="2">
    <source>
        <dbReference type="EMBL" id="ERF61340.1"/>
    </source>
</evidence>
<name>U2MS33_TRESO</name>
<evidence type="ECO:0000256" key="1">
    <source>
        <dbReference type="HAMAP-Rule" id="MF_00386"/>
    </source>
</evidence>
<comment type="caution">
    <text evidence="2">The sequence shown here is derived from an EMBL/GenBank/DDBJ whole genome shotgun (WGS) entry which is preliminary data.</text>
</comment>
<dbReference type="HAMAP" id="MF_00386">
    <property type="entry name" value="UPF0161_YidD"/>
    <property type="match status" value="1"/>
</dbReference>
<gene>
    <name evidence="3" type="ORF">HMPREF0860_0756</name>
    <name evidence="2" type="ORF">HMPREF1325_2200</name>
</gene>
<comment type="function">
    <text evidence="1">Could be involved in insertion of integral membrane proteins into the membrane.</text>
</comment>